<keyword evidence="8 9" id="KW-0472">Membrane</keyword>
<name>I5ARB0_EUBC6</name>
<dbReference type="CDD" id="cd06261">
    <property type="entry name" value="TM_PBP2"/>
    <property type="match status" value="1"/>
</dbReference>
<evidence type="ECO:0000256" key="5">
    <source>
        <dbReference type="ARBA" id="ARBA00022692"/>
    </source>
</evidence>
<dbReference type="Gene3D" id="1.10.3720.10">
    <property type="entry name" value="MetI-like"/>
    <property type="match status" value="1"/>
</dbReference>
<dbReference type="InterPro" id="IPR010065">
    <property type="entry name" value="AA_ABC_transptr_permease_3TM"/>
</dbReference>
<dbReference type="GO" id="GO:0006865">
    <property type="term" value="P:amino acid transport"/>
    <property type="evidence" value="ECO:0007669"/>
    <property type="project" value="UniProtKB-KW"/>
</dbReference>
<keyword evidence="12" id="KW-1185">Reference proteome</keyword>
<keyword evidence="4" id="KW-1003">Cell membrane</keyword>
<dbReference type="PANTHER" id="PTHR30614:SF20">
    <property type="entry name" value="GLUTAMINE TRANSPORT SYSTEM PERMEASE PROTEIN GLNP"/>
    <property type="match status" value="1"/>
</dbReference>
<protein>
    <submittedName>
        <fullName evidence="11">Amine acid ABC transporter, permease protein, 3-TM region, His/Glu/Gln/Arg/opine family</fullName>
    </submittedName>
</protein>
<keyword evidence="3 9" id="KW-0813">Transport</keyword>
<keyword evidence="6" id="KW-0029">Amino-acid transport</keyword>
<dbReference type="InterPro" id="IPR000515">
    <property type="entry name" value="MetI-like"/>
</dbReference>
<feature type="transmembrane region" description="Helical" evidence="9">
    <location>
        <begin position="91"/>
        <end position="115"/>
    </location>
</feature>
<sequence length="238" mass="26261">MNSFFSDLAEQFEMSFITNNRWLLYLKGLGSSLVITLGALALGVVLGILVAVVRTNHDQRKGHASLGLKIINGICHVYTTVIRGTPMMVQLLIMGFVIFSSSTHYYMIAILSLGINSGAYVSEIIRGGIMSIDPGQMEAGRSLGMGYATVMKDIIIPQAIKNILPALGNELITLFKDTSLVSVIGMTELTKVARDIQARTYLPLMPYIGIAVMYLIVVMILTYLQGKLERRLRRSERK</sequence>
<feature type="transmembrane region" description="Helical" evidence="9">
    <location>
        <begin position="29"/>
        <end position="53"/>
    </location>
</feature>
<dbReference type="InterPro" id="IPR035906">
    <property type="entry name" value="MetI-like_sf"/>
</dbReference>
<dbReference type="NCBIfam" id="TIGR01726">
    <property type="entry name" value="HEQRo_perm_3TM"/>
    <property type="match status" value="1"/>
</dbReference>
<gene>
    <name evidence="11" type="ORF">EubceDRAFT1_0484</name>
</gene>
<organism evidence="11 12">
    <name type="scientific">Eubacterium cellulosolvens (strain ATCC 43171 / JCM 9499 / 6)</name>
    <name type="common">Cillobacterium cellulosolvens</name>
    <dbReference type="NCBI Taxonomy" id="633697"/>
    <lineage>
        <taxon>Bacteria</taxon>
        <taxon>Bacillati</taxon>
        <taxon>Bacillota</taxon>
        <taxon>Clostridia</taxon>
        <taxon>Eubacteriales</taxon>
        <taxon>Eubacteriaceae</taxon>
        <taxon>Eubacterium</taxon>
    </lineage>
</organism>
<evidence type="ECO:0000256" key="3">
    <source>
        <dbReference type="ARBA" id="ARBA00022448"/>
    </source>
</evidence>
<dbReference type="eggNOG" id="COG0765">
    <property type="taxonomic scope" value="Bacteria"/>
</dbReference>
<dbReference type="EMBL" id="CM001487">
    <property type="protein sequence ID" value="EIM56333.1"/>
    <property type="molecule type" value="Genomic_DNA"/>
</dbReference>
<dbReference type="Pfam" id="PF00528">
    <property type="entry name" value="BPD_transp_1"/>
    <property type="match status" value="1"/>
</dbReference>
<feature type="transmembrane region" description="Helical" evidence="9">
    <location>
        <begin position="204"/>
        <end position="224"/>
    </location>
</feature>
<dbReference type="GO" id="GO:0022857">
    <property type="term" value="F:transmembrane transporter activity"/>
    <property type="evidence" value="ECO:0007669"/>
    <property type="project" value="InterPro"/>
</dbReference>
<comment type="subcellular location">
    <subcellularLocation>
        <location evidence="1 9">Cell membrane</location>
        <topology evidence="1 9">Multi-pass membrane protein</topology>
    </subcellularLocation>
</comment>
<evidence type="ECO:0000256" key="8">
    <source>
        <dbReference type="ARBA" id="ARBA00023136"/>
    </source>
</evidence>
<accession>I5ARB0</accession>
<proteinExistence type="inferred from homology"/>
<dbReference type="InterPro" id="IPR043429">
    <property type="entry name" value="ArtM/GltK/GlnP/TcyL/YhdX-like"/>
</dbReference>
<evidence type="ECO:0000256" key="1">
    <source>
        <dbReference type="ARBA" id="ARBA00004651"/>
    </source>
</evidence>
<dbReference type="STRING" id="633697.EubceDRAFT1_0484"/>
<dbReference type="AlphaFoldDB" id="I5ARB0"/>
<dbReference type="HOGENOM" id="CLU_019602_1_1_9"/>
<reference evidence="11 12" key="1">
    <citation type="submission" date="2010-08" db="EMBL/GenBank/DDBJ databases">
        <authorList>
            <consortium name="US DOE Joint Genome Institute (JGI-PGF)"/>
            <person name="Lucas S."/>
            <person name="Copeland A."/>
            <person name="Lapidus A."/>
            <person name="Cheng J.-F."/>
            <person name="Bruce D."/>
            <person name="Goodwin L."/>
            <person name="Pitluck S."/>
            <person name="Land M.L."/>
            <person name="Hauser L."/>
            <person name="Chang Y.-J."/>
            <person name="Anderson I.J."/>
            <person name="Johnson E."/>
            <person name="Mulhopadhyay B."/>
            <person name="Kyrpides N."/>
            <person name="Woyke T.J."/>
        </authorList>
    </citation>
    <scope>NUCLEOTIDE SEQUENCE [LARGE SCALE GENOMIC DNA]</scope>
    <source>
        <strain evidence="11 12">6</strain>
    </source>
</reference>
<dbReference type="PANTHER" id="PTHR30614">
    <property type="entry name" value="MEMBRANE COMPONENT OF AMINO ACID ABC TRANSPORTER"/>
    <property type="match status" value="1"/>
</dbReference>
<keyword evidence="5 9" id="KW-0812">Transmembrane</keyword>
<evidence type="ECO:0000256" key="9">
    <source>
        <dbReference type="RuleBase" id="RU363032"/>
    </source>
</evidence>
<evidence type="ECO:0000256" key="6">
    <source>
        <dbReference type="ARBA" id="ARBA00022970"/>
    </source>
</evidence>
<dbReference type="PROSITE" id="PS50928">
    <property type="entry name" value="ABC_TM1"/>
    <property type="match status" value="1"/>
</dbReference>
<evidence type="ECO:0000256" key="4">
    <source>
        <dbReference type="ARBA" id="ARBA00022475"/>
    </source>
</evidence>
<evidence type="ECO:0000313" key="11">
    <source>
        <dbReference type="EMBL" id="EIM56333.1"/>
    </source>
</evidence>
<feature type="domain" description="ABC transmembrane type-1" evidence="10">
    <location>
        <begin position="29"/>
        <end position="225"/>
    </location>
</feature>
<evidence type="ECO:0000259" key="10">
    <source>
        <dbReference type="PROSITE" id="PS50928"/>
    </source>
</evidence>
<dbReference type="SUPFAM" id="SSF161098">
    <property type="entry name" value="MetI-like"/>
    <property type="match status" value="1"/>
</dbReference>
<reference evidence="11 12" key="2">
    <citation type="submission" date="2012-02" db="EMBL/GenBank/DDBJ databases">
        <title>Improved High-Quality Draft sequence of Eubacterium cellulosolvens 6.</title>
        <authorList>
            <consortium name="US DOE Joint Genome Institute"/>
            <person name="Lucas S."/>
            <person name="Han J."/>
            <person name="Lapidus A."/>
            <person name="Cheng J.-F."/>
            <person name="Goodwin L."/>
            <person name="Pitluck S."/>
            <person name="Peters L."/>
            <person name="Mikhailova N."/>
            <person name="Gu W."/>
            <person name="Detter J.C."/>
            <person name="Han C."/>
            <person name="Tapia R."/>
            <person name="Land M."/>
            <person name="Hauser L."/>
            <person name="Kyrpides N."/>
            <person name="Ivanova N."/>
            <person name="Pagani I."/>
            <person name="Johnson E."/>
            <person name="Mukhopadhyay B."/>
            <person name="Anderson I."/>
            <person name="Woyke T."/>
        </authorList>
    </citation>
    <scope>NUCLEOTIDE SEQUENCE [LARGE SCALE GENOMIC DNA]</scope>
    <source>
        <strain evidence="11 12">6</strain>
    </source>
</reference>
<evidence type="ECO:0000256" key="2">
    <source>
        <dbReference type="ARBA" id="ARBA00010072"/>
    </source>
</evidence>
<comment type="similarity">
    <text evidence="2">Belongs to the binding-protein-dependent transport system permease family. HisMQ subfamily.</text>
</comment>
<keyword evidence="7 9" id="KW-1133">Transmembrane helix</keyword>
<evidence type="ECO:0000256" key="7">
    <source>
        <dbReference type="ARBA" id="ARBA00022989"/>
    </source>
</evidence>
<dbReference type="GO" id="GO:0043190">
    <property type="term" value="C:ATP-binding cassette (ABC) transporter complex"/>
    <property type="evidence" value="ECO:0007669"/>
    <property type="project" value="InterPro"/>
</dbReference>
<evidence type="ECO:0000313" key="12">
    <source>
        <dbReference type="Proteomes" id="UP000005753"/>
    </source>
</evidence>
<dbReference type="FunFam" id="1.10.3720.10:FF:000033">
    <property type="entry name" value="Polar amino acid ABC transporter permease"/>
    <property type="match status" value="1"/>
</dbReference>
<dbReference type="Proteomes" id="UP000005753">
    <property type="component" value="Chromosome"/>
</dbReference>